<dbReference type="Ensembl" id="ENSPNAT00000050265.1">
    <property type="protein sequence ID" value="ENSPNAP00000068694.1"/>
    <property type="gene ID" value="ENSPNAG00000019398.2"/>
</dbReference>
<feature type="disulfide bond" evidence="16">
    <location>
        <begin position="125"/>
        <end position="151"/>
    </location>
</feature>
<evidence type="ECO:0000256" key="12">
    <source>
        <dbReference type="ARBA" id="ARBA00023065"/>
    </source>
</evidence>
<comment type="subcellular location">
    <subcellularLocation>
        <location evidence="2">Membrane</location>
        <topology evidence="2">Single-pass membrane protein</topology>
    </subcellularLocation>
</comment>
<dbReference type="FunFam" id="2.60.40.420:FF:000009">
    <property type="entry name" value="Ceruloplasmin"/>
    <property type="match status" value="1"/>
</dbReference>
<keyword evidence="10" id="KW-1133">Transmembrane helix</keyword>
<dbReference type="InterPro" id="IPR008972">
    <property type="entry name" value="Cupredoxin"/>
</dbReference>
<feature type="disulfide bond" evidence="16">
    <location>
        <begin position="229"/>
        <end position="310"/>
    </location>
</feature>
<feature type="domain" description="Plastocyanin-like" evidence="18">
    <location>
        <begin position="670"/>
        <end position="762"/>
    </location>
</feature>
<feature type="disulfide bond" evidence="16">
    <location>
        <begin position="735"/>
        <end position="761"/>
    </location>
</feature>
<dbReference type="GO" id="GO:0005886">
    <property type="term" value="C:plasma membrane"/>
    <property type="evidence" value="ECO:0007669"/>
    <property type="project" value="TreeGrafter"/>
</dbReference>
<evidence type="ECO:0000256" key="2">
    <source>
        <dbReference type="ARBA" id="ARBA00004167"/>
    </source>
</evidence>
<keyword evidence="8" id="KW-0732">Signal</keyword>
<dbReference type="PROSITE" id="PS00079">
    <property type="entry name" value="MULTICOPPER_OXIDASE1"/>
    <property type="match status" value="3"/>
</dbReference>
<keyword evidence="13" id="KW-0472">Membrane</keyword>
<dbReference type="Pfam" id="PF07731">
    <property type="entry name" value="Cu-oxidase_2"/>
    <property type="match status" value="1"/>
</dbReference>
<dbReference type="PANTHER" id="PTHR11709">
    <property type="entry name" value="MULTI-COPPER OXIDASE"/>
    <property type="match status" value="1"/>
</dbReference>
<dbReference type="InterPro" id="IPR011706">
    <property type="entry name" value="Cu-oxidase_C"/>
</dbReference>
<accession>A0AAR2L1U4</accession>
<dbReference type="FunFam" id="2.60.40.420:FF:000028">
    <property type="entry name" value="Ceruloplasmin"/>
    <property type="match status" value="1"/>
</dbReference>
<evidence type="ECO:0000256" key="16">
    <source>
        <dbReference type="PIRSR" id="PIRSR000354-1"/>
    </source>
</evidence>
<evidence type="ECO:0000259" key="17">
    <source>
        <dbReference type="Pfam" id="PF07731"/>
    </source>
</evidence>
<keyword evidence="15" id="KW-0325">Glycoprotein</keyword>
<feature type="domain" description="Plastocyanin-like" evidence="17">
    <location>
        <begin position="808"/>
        <end position="920"/>
    </location>
</feature>
<keyword evidence="9" id="KW-0677">Repeat</keyword>
<evidence type="ECO:0000256" key="8">
    <source>
        <dbReference type="ARBA" id="ARBA00022729"/>
    </source>
</evidence>
<keyword evidence="5" id="KW-0813">Transport</keyword>
<evidence type="ECO:0000313" key="20">
    <source>
        <dbReference type="Proteomes" id="UP001501920"/>
    </source>
</evidence>
<dbReference type="GO" id="GO:0004322">
    <property type="term" value="F:ferroxidase activity"/>
    <property type="evidence" value="ECO:0007669"/>
    <property type="project" value="UniProtKB-EC"/>
</dbReference>
<evidence type="ECO:0000256" key="6">
    <source>
        <dbReference type="ARBA" id="ARBA00022692"/>
    </source>
</evidence>
<dbReference type="SUPFAM" id="SSF49503">
    <property type="entry name" value="Cupredoxins"/>
    <property type="match status" value="6"/>
</dbReference>
<evidence type="ECO:0000256" key="4">
    <source>
        <dbReference type="ARBA" id="ARBA00013107"/>
    </source>
</evidence>
<dbReference type="GO" id="GO:0006826">
    <property type="term" value="P:iron ion transport"/>
    <property type="evidence" value="ECO:0007669"/>
    <property type="project" value="TreeGrafter"/>
</dbReference>
<reference evidence="19 20" key="1">
    <citation type="submission" date="2020-10" db="EMBL/GenBank/DDBJ databases">
        <title>Pygocentrus nattereri (red-bellied piranha) genome, fPygNat1, primary haplotype.</title>
        <authorList>
            <person name="Myers G."/>
            <person name="Meyer A."/>
            <person name="Karagic N."/>
            <person name="Pippel M."/>
            <person name="Winkler S."/>
            <person name="Tracey A."/>
            <person name="Wood J."/>
            <person name="Formenti G."/>
            <person name="Howe K."/>
            <person name="Fedrigo O."/>
            <person name="Jarvis E.D."/>
        </authorList>
    </citation>
    <scope>NUCLEOTIDE SEQUENCE [LARGE SCALE GENOMIC DNA]</scope>
</reference>
<sequence>LIQTKYLMSGPQRIGSVYKKAVYRQYTDEQFSIEVEKPGYLGFLGPVIRAEVNDEIVVHMKNFASRPYSLHPHGVFYEKDSEGALYPDGTSGKNKNDDAVAPGESYKYTWKVKEEFAPTENDSKCLTWIYHSHVDAPKDIAAGLIGVLLTCKKGNSPLDSKGLRSDVDHEFFLMFSVVDENLSWYFDDNIKSCCSDTDNLDADEEFQESNLLHSINGFVYGNLPPIDLCVGHSVSWHLFGIGNEVDIHSAYFHGHTLLDRGHRTDVLSLFPASFVTAVMVPKTPGKWRLSCQVNDHMRAGMQMFYQVSLCGNDTTPKAPSGHERHYYIAAEEHLWDYAPSGKNVLTDKPLNATNSDSEQFFTNKGGKLGGRYWKARYVQYSDSTFQKKLSQHGSEQHLGILGPVIRAETGDVIVVTFKNMAKRAFSMQPHGLHYDKVYEGTTYQDVMDENESWYLTQNINQFGSSETDPNDEEFQESNKMHSVNGFMYGNLPGLDLCEGDHVVWHTLGLGTEVDLHGVYFQGNTFQQGGTTRDTLSLFPHTSVTVSMIPNNDGSFELSCLTTDHHRGGMRHIYTVKQCLQSQNPVTTFQPDRIFYLAAEEVVWNYAPNRTWELEKHNATLEHRSVPGSVYLNKSESQIGPEYKKVVFHQYMDATFTNGMVRGPNEEHLGILGPILRMEVGEKIQVVFKNKATGSFSVHAHGVKTSEAHLKPVSQGGVMKYNWTVTASPGPAEPNCITFAYYSSANFVKDLASGLVGPLVVCRKGTLKQDNQRRDVDKDFALLFMVFDENESWYLEENIRTYLKKDPKTFNADDEQFIESNMMHGINGKLYANLHGLNMTKGDRTEWYLIGLGNEIDMHTVHFHAQSFVYKVHIHSYRADVYDLFPGTFQTVELVAGTPGTWLLHCHVTDHIHAGMETTFTIFSK</sequence>
<keyword evidence="11" id="KW-0560">Oxidoreductase</keyword>
<dbReference type="InterPro" id="IPR033138">
    <property type="entry name" value="Cu_oxidase_CS"/>
</dbReference>
<dbReference type="PANTHER" id="PTHR11709:SF504">
    <property type="entry name" value="PLASTOCYANIN-LIKE DOMAIN-CONTAINING PROTEIN"/>
    <property type="match status" value="1"/>
</dbReference>
<keyword evidence="20" id="KW-1185">Reference proteome</keyword>
<keyword evidence="7" id="KW-0479">Metal-binding</keyword>
<comment type="cofactor">
    <cofactor evidence="1">
        <name>Cu cation</name>
        <dbReference type="ChEBI" id="CHEBI:23378"/>
    </cofactor>
</comment>
<proteinExistence type="inferred from homology"/>
<evidence type="ECO:0000256" key="9">
    <source>
        <dbReference type="ARBA" id="ARBA00022737"/>
    </source>
</evidence>
<dbReference type="PROSITE" id="PS00080">
    <property type="entry name" value="MULTICOPPER_OXIDASE2"/>
    <property type="match status" value="1"/>
</dbReference>
<evidence type="ECO:0000256" key="14">
    <source>
        <dbReference type="ARBA" id="ARBA00023157"/>
    </source>
</evidence>
<dbReference type="InterPro" id="IPR024715">
    <property type="entry name" value="Factor_5/8-like"/>
</dbReference>
<protein>
    <recommendedName>
        <fullName evidence="4">ferroxidase</fullName>
        <ecNumber evidence="4">1.16.3.1</ecNumber>
    </recommendedName>
</protein>
<dbReference type="AlphaFoldDB" id="A0AAR2L1U4"/>
<dbReference type="InterPro" id="IPR002355">
    <property type="entry name" value="Cu_oxidase_Cu_BS"/>
</dbReference>
<evidence type="ECO:0000256" key="1">
    <source>
        <dbReference type="ARBA" id="ARBA00001935"/>
    </source>
</evidence>
<evidence type="ECO:0000256" key="11">
    <source>
        <dbReference type="ARBA" id="ARBA00023002"/>
    </source>
</evidence>
<keyword evidence="6" id="KW-0812">Transmembrane</keyword>
<evidence type="ECO:0000256" key="3">
    <source>
        <dbReference type="ARBA" id="ARBA00010609"/>
    </source>
</evidence>
<evidence type="ECO:0000313" key="19">
    <source>
        <dbReference type="Ensembl" id="ENSPNAP00000068694.1"/>
    </source>
</evidence>
<dbReference type="Pfam" id="PF07732">
    <property type="entry name" value="Cu-oxidase_3"/>
    <property type="match status" value="3"/>
</dbReference>
<dbReference type="GeneTree" id="ENSGT00940000155866"/>
<evidence type="ECO:0000256" key="13">
    <source>
        <dbReference type="ARBA" id="ARBA00023136"/>
    </source>
</evidence>
<dbReference type="EC" id="1.16.3.1" evidence="4"/>
<dbReference type="PIRSF" id="PIRSF000354">
    <property type="entry name" value="Factors_V_VIII"/>
    <property type="match status" value="1"/>
</dbReference>
<feature type="domain" description="Plastocyanin-like" evidence="18">
    <location>
        <begin position="385"/>
        <end position="461"/>
    </location>
</feature>
<dbReference type="Gene3D" id="2.60.40.420">
    <property type="entry name" value="Cupredoxins - blue copper proteins"/>
    <property type="match status" value="4"/>
</dbReference>
<reference evidence="19" key="3">
    <citation type="submission" date="2025-09" db="UniProtKB">
        <authorList>
            <consortium name="Ensembl"/>
        </authorList>
    </citation>
    <scope>IDENTIFICATION</scope>
</reference>
<name>A0AAR2L1U4_PYGNA</name>
<comment type="similarity">
    <text evidence="3">Belongs to the multicopper oxidase family.</text>
</comment>
<evidence type="ECO:0000256" key="10">
    <source>
        <dbReference type="ARBA" id="ARBA00022989"/>
    </source>
</evidence>
<evidence type="ECO:0000256" key="15">
    <source>
        <dbReference type="ARBA" id="ARBA00023180"/>
    </source>
</evidence>
<reference evidence="19" key="2">
    <citation type="submission" date="2025-08" db="UniProtKB">
        <authorList>
            <consortium name="Ensembl"/>
        </authorList>
    </citation>
    <scope>IDENTIFICATION</scope>
</reference>
<dbReference type="InterPro" id="IPR045087">
    <property type="entry name" value="Cu-oxidase_fam"/>
</dbReference>
<evidence type="ECO:0000256" key="7">
    <source>
        <dbReference type="ARBA" id="ARBA00022723"/>
    </source>
</evidence>
<evidence type="ECO:0000256" key="5">
    <source>
        <dbReference type="ARBA" id="ARBA00022448"/>
    </source>
</evidence>
<dbReference type="InterPro" id="IPR011707">
    <property type="entry name" value="Cu-oxidase-like_N"/>
</dbReference>
<dbReference type="GO" id="GO:0005507">
    <property type="term" value="F:copper ion binding"/>
    <property type="evidence" value="ECO:0007669"/>
    <property type="project" value="InterPro"/>
</dbReference>
<keyword evidence="14 16" id="KW-1015">Disulfide bond</keyword>
<organism evidence="19 20">
    <name type="scientific">Pygocentrus nattereri</name>
    <name type="common">Red-bellied piranha</name>
    <dbReference type="NCBI Taxonomy" id="42514"/>
    <lineage>
        <taxon>Eukaryota</taxon>
        <taxon>Metazoa</taxon>
        <taxon>Chordata</taxon>
        <taxon>Craniata</taxon>
        <taxon>Vertebrata</taxon>
        <taxon>Euteleostomi</taxon>
        <taxon>Actinopterygii</taxon>
        <taxon>Neopterygii</taxon>
        <taxon>Teleostei</taxon>
        <taxon>Ostariophysi</taxon>
        <taxon>Characiformes</taxon>
        <taxon>Characoidei</taxon>
        <taxon>Pygocentrus</taxon>
    </lineage>
</organism>
<feature type="domain" description="Plastocyanin-like" evidence="18">
    <location>
        <begin position="43"/>
        <end position="149"/>
    </location>
</feature>
<keyword evidence="12" id="KW-0406">Ion transport</keyword>
<evidence type="ECO:0000259" key="18">
    <source>
        <dbReference type="Pfam" id="PF07732"/>
    </source>
</evidence>
<dbReference type="Proteomes" id="UP001501920">
    <property type="component" value="Chromosome 19"/>
</dbReference>
<dbReference type="FunFam" id="2.60.40.420:FF:000002">
    <property type="entry name" value="Hephaestin like 1"/>
    <property type="match status" value="1"/>
</dbReference>